<evidence type="ECO:0000313" key="3">
    <source>
        <dbReference type="EMBL" id="SEC64828.1"/>
    </source>
</evidence>
<protein>
    <submittedName>
        <fullName evidence="3">Cytochrome P460</fullName>
    </submittedName>
</protein>
<dbReference type="RefSeq" id="WP_074655656.1">
    <property type="nucleotide sequence ID" value="NZ_FNSD01000001.1"/>
</dbReference>
<dbReference type="InterPro" id="IPR038142">
    <property type="entry name" value="Cytochrome_P460_sp"/>
</dbReference>
<evidence type="ECO:0000259" key="2">
    <source>
        <dbReference type="Pfam" id="PF16694"/>
    </source>
</evidence>
<dbReference type="AlphaFoldDB" id="A0A1H4U8R2"/>
<feature type="chain" id="PRO_5010274569" evidence="1">
    <location>
        <begin position="27"/>
        <end position="211"/>
    </location>
</feature>
<feature type="signal peptide" evidence="1">
    <location>
        <begin position="1"/>
        <end position="26"/>
    </location>
</feature>
<gene>
    <name evidence="3" type="ORF">SAMN05443244_3988</name>
</gene>
<reference evidence="3 4" key="1">
    <citation type="submission" date="2016-10" db="EMBL/GenBank/DDBJ databases">
        <authorList>
            <person name="de Groot N.N."/>
        </authorList>
    </citation>
    <scope>NUCLEOTIDE SEQUENCE [LARGE SCALE GENOMIC DNA]</scope>
    <source>
        <strain evidence="3 4">AB35.6</strain>
    </source>
</reference>
<feature type="domain" description="Cytochrome P460" evidence="2">
    <location>
        <begin position="39"/>
        <end position="168"/>
    </location>
</feature>
<dbReference type="Proteomes" id="UP000182409">
    <property type="component" value="Unassembled WGS sequence"/>
</dbReference>
<dbReference type="InterPro" id="IPR032033">
    <property type="entry name" value="Cytochrome_P460"/>
</dbReference>
<proteinExistence type="predicted"/>
<evidence type="ECO:0000256" key="1">
    <source>
        <dbReference type="SAM" id="SignalP"/>
    </source>
</evidence>
<keyword evidence="1" id="KW-0732">Signal</keyword>
<dbReference type="Pfam" id="PF16694">
    <property type="entry name" value="Cytochrome_P460"/>
    <property type="match status" value="1"/>
</dbReference>
<dbReference type="EMBL" id="FNSD01000001">
    <property type="protein sequence ID" value="SEC64828.1"/>
    <property type="molecule type" value="Genomic_DNA"/>
</dbReference>
<sequence>MLKTIAVAVTVSTLLIAAVAAHPVKAADKPAAPATMAVPADYREWIFLTSGMDMTYAQAGAVGLTADKKSVFDNVFVNPEAYKVYKQTGTWPDKTTMILENRIGEPNVSINKGGRTQGHDVSGLEIHAKINNEWVFYIRGKDGEERLIPKPASCYTCHEEHAASDTTFVQFYPTLLPIAQAKKSLSAAYLKDMASTDGSGAGTTPAVPAAK</sequence>
<accession>A0A1H4U8R2</accession>
<dbReference type="Gene3D" id="3.50.70.20">
    <property type="entry name" value="Cytochrome P460"/>
    <property type="match status" value="1"/>
</dbReference>
<organism evidence="3 4">
    <name type="scientific">Terriglobus roseus</name>
    <dbReference type="NCBI Taxonomy" id="392734"/>
    <lineage>
        <taxon>Bacteria</taxon>
        <taxon>Pseudomonadati</taxon>
        <taxon>Acidobacteriota</taxon>
        <taxon>Terriglobia</taxon>
        <taxon>Terriglobales</taxon>
        <taxon>Acidobacteriaceae</taxon>
        <taxon>Terriglobus</taxon>
    </lineage>
</organism>
<evidence type="ECO:0000313" key="4">
    <source>
        <dbReference type="Proteomes" id="UP000182409"/>
    </source>
</evidence>
<dbReference type="OrthoDB" id="511546at2"/>
<name>A0A1H4U8R2_9BACT</name>
<dbReference type="CDD" id="cd20751">
    <property type="entry name" value="cyt_P460_Ne-like"/>
    <property type="match status" value="1"/>
</dbReference>